<organism evidence="2 3">
    <name type="scientific">Candidatus Scybalocola faecigallinarum</name>
    <dbReference type="NCBI Taxonomy" id="2840941"/>
    <lineage>
        <taxon>Bacteria</taxon>
        <taxon>Bacillati</taxon>
        <taxon>Bacillota</taxon>
        <taxon>Clostridia</taxon>
        <taxon>Lachnospirales</taxon>
        <taxon>Lachnospiraceae</taxon>
        <taxon>Lachnospiraceae incertae sedis</taxon>
        <taxon>Candidatus Scybalocola (ex Gilroy et al. 2021)</taxon>
    </lineage>
</organism>
<dbReference type="Proteomes" id="UP000823927">
    <property type="component" value="Unassembled WGS sequence"/>
</dbReference>
<proteinExistence type="predicted"/>
<reference evidence="2" key="1">
    <citation type="submission" date="2020-10" db="EMBL/GenBank/DDBJ databases">
        <authorList>
            <person name="Gilroy R."/>
        </authorList>
    </citation>
    <scope>NUCLEOTIDE SEQUENCE</scope>
    <source>
        <strain evidence="2">CHK178-757</strain>
    </source>
</reference>
<protein>
    <recommendedName>
        <fullName evidence="1">MobA/VirD2-like nuclease domain-containing protein</fullName>
    </recommendedName>
</protein>
<dbReference type="AlphaFoldDB" id="A0A9D1JRT4"/>
<evidence type="ECO:0000259" key="1">
    <source>
        <dbReference type="Pfam" id="PF03432"/>
    </source>
</evidence>
<gene>
    <name evidence="2" type="ORF">IAB46_13875</name>
</gene>
<dbReference type="Pfam" id="PF03432">
    <property type="entry name" value="Relaxase"/>
    <property type="match status" value="1"/>
</dbReference>
<accession>A0A9D1JRT4</accession>
<evidence type="ECO:0000313" key="2">
    <source>
        <dbReference type="EMBL" id="HIS48612.1"/>
    </source>
</evidence>
<sequence length="170" mass="19814">MKIIIKIKRETYTNDDAFYNALNYIFGFDQPQPMPIRFYGNLGLTEYPPDPGHFIRSFEQLREGSSHTISRKLWHIIISFPTVFPQPYGRYFYFADAVARLFGPYYPVAYSYHKDNRHTQREHSHFHLIISTTSASPALPPLSRKKLNSYLPQIIAIAHQYGLTTQIIGQ</sequence>
<comment type="caution">
    <text evidence="2">The sequence shown here is derived from an EMBL/GenBank/DDBJ whole genome shotgun (WGS) entry which is preliminary data.</text>
</comment>
<dbReference type="InterPro" id="IPR005094">
    <property type="entry name" value="Endonuclease_MobA/VirD2"/>
</dbReference>
<feature type="domain" description="MobA/VirD2-like nuclease" evidence="1">
    <location>
        <begin position="50"/>
        <end position="135"/>
    </location>
</feature>
<evidence type="ECO:0000313" key="3">
    <source>
        <dbReference type="Proteomes" id="UP000823927"/>
    </source>
</evidence>
<dbReference type="EMBL" id="DVIT01000059">
    <property type="protein sequence ID" value="HIS48612.1"/>
    <property type="molecule type" value="Genomic_DNA"/>
</dbReference>
<name>A0A9D1JRT4_9FIRM</name>
<reference evidence="2" key="2">
    <citation type="journal article" date="2021" name="PeerJ">
        <title>Extensive microbial diversity within the chicken gut microbiome revealed by metagenomics and culture.</title>
        <authorList>
            <person name="Gilroy R."/>
            <person name="Ravi A."/>
            <person name="Getino M."/>
            <person name="Pursley I."/>
            <person name="Horton D.L."/>
            <person name="Alikhan N.F."/>
            <person name="Baker D."/>
            <person name="Gharbi K."/>
            <person name="Hall N."/>
            <person name="Watson M."/>
            <person name="Adriaenssens E.M."/>
            <person name="Foster-Nyarko E."/>
            <person name="Jarju S."/>
            <person name="Secka A."/>
            <person name="Antonio M."/>
            <person name="Oren A."/>
            <person name="Chaudhuri R.R."/>
            <person name="La Ragione R."/>
            <person name="Hildebrand F."/>
            <person name="Pallen M.J."/>
        </authorList>
    </citation>
    <scope>NUCLEOTIDE SEQUENCE</scope>
    <source>
        <strain evidence="2">CHK178-757</strain>
    </source>
</reference>